<name>A0ABQ1KRV9_9GAMM</name>
<comment type="caution">
    <text evidence="2">The sequence shown here is derived from an EMBL/GenBank/DDBJ whole genome shotgun (WGS) entry which is preliminary data.</text>
</comment>
<evidence type="ECO:0000256" key="1">
    <source>
        <dbReference type="SAM" id="Phobius"/>
    </source>
</evidence>
<keyword evidence="3" id="KW-1185">Reference proteome</keyword>
<evidence type="ECO:0000313" key="2">
    <source>
        <dbReference type="EMBL" id="GGC09067.1"/>
    </source>
</evidence>
<dbReference type="EMBL" id="BMIJ01000009">
    <property type="protein sequence ID" value="GGC09067.1"/>
    <property type="molecule type" value="Genomic_DNA"/>
</dbReference>
<gene>
    <name evidence="2" type="ORF">GCM10011352_39300</name>
</gene>
<sequence length="151" mass="16568">MNLPSSVQFILAAVAVVLIITAIVIPPSKWIDYFKTGAGLGVLKGIVLALVFGAALAFVPKLFAAESGMFFKDASVYLGLDHVKKQSPQCERGGVDDRWTSNLGMRVNIYQSGDERFRTNAKYTHHSCMLGEDSAGYDAVGVELEYKFWSR</sequence>
<keyword evidence="1" id="KW-0812">Transmembrane</keyword>
<evidence type="ECO:0000313" key="3">
    <source>
        <dbReference type="Proteomes" id="UP000629025"/>
    </source>
</evidence>
<feature type="transmembrane region" description="Helical" evidence="1">
    <location>
        <begin position="37"/>
        <end position="59"/>
    </location>
</feature>
<accession>A0ABQ1KRV9</accession>
<keyword evidence="1" id="KW-0472">Membrane</keyword>
<proteinExistence type="predicted"/>
<feature type="transmembrane region" description="Helical" evidence="1">
    <location>
        <begin position="6"/>
        <end position="25"/>
    </location>
</feature>
<reference evidence="3" key="1">
    <citation type="journal article" date="2019" name="Int. J. Syst. Evol. Microbiol.">
        <title>The Global Catalogue of Microorganisms (GCM) 10K type strain sequencing project: providing services to taxonomists for standard genome sequencing and annotation.</title>
        <authorList>
            <consortium name="The Broad Institute Genomics Platform"/>
            <consortium name="The Broad Institute Genome Sequencing Center for Infectious Disease"/>
            <person name="Wu L."/>
            <person name="Ma J."/>
        </authorList>
    </citation>
    <scope>NUCLEOTIDE SEQUENCE [LARGE SCALE GENOMIC DNA]</scope>
    <source>
        <strain evidence="3">CGMCC 1.15341</strain>
    </source>
</reference>
<organism evidence="2 3">
    <name type="scientific">Marinobacterium zhoushanense</name>
    <dbReference type="NCBI Taxonomy" id="1679163"/>
    <lineage>
        <taxon>Bacteria</taxon>
        <taxon>Pseudomonadati</taxon>
        <taxon>Pseudomonadota</taxon>
        <taxon>Gammaproteobacteria</taxon>
        <taxon>Oceanospirillales</taxon>
        <taxon>Oceanospirillaceae</taxon>
        <taxon>Marinobacterium</taxon>
    </lineage>
</organism>
<dbReference type="Proteomes" id="UP000629025">
    <property type="component" value="Unassembled WGS sequence"/>
</dbReference>
<dbReference type="RefSeq" id="WP_188751548.1">
    <property type="nucleotide sequence ID" value="NZ_BMIJ01000009.1"/>
</dbReference>
<protein>
    <submittedName>
        <fullName evidence="2">Uncharacterized protein</fullName>
    </submittedName>
</protein>
<keyword evidence="1" id="KW-1133">Transmembrane helix</keyword>